<dbReference type="SUPFAM" id="SSF49562">
    <property type="entry name" value="C2 domain (Calcium/lipid-binding domain, CaLB)"/>
    <property type="match status" value="2"/>
</dbReference>
<evidence type="ECO:0000259" key="18">
    <source>
        <dbReference type="PROSITE" id="PS50003"/>
    </source>
</evidence>
<keyword evidence="6" id="KW-0747">Spliceosome</keyword>
<feature type="region of interest" description="Disordered" evidence="16">
    <location>
        <begin position="2207"/>
        <end position="2280"/>
    </location>
</feature>
<evidence type="ECO:0000256" key="14">
    <source>
        <dbReference type="ARBA" id="ARBA00070533"/>
    </source>
</evidence>
<feature type="compositionally biased region" description="Polar residues" evidence="16">
    <location>
        <begin position="665"/>
        <end position="685"/>
    </location>
</feature>
<comment type="subcellular location">
    <subcellularLocation>
        <location evidence="2">Membrane</location>
    </subcellularLocation>
    <subcellularLocation>
        <location evidence="1">Nucleus</location>
    </subcellularLocation>
</comment>
<dbReference type="InterPro" id="IPR031468">
    <property type="entry name" value="SMP_LBD"/>
</dbReference>
<dbReference type="GO" id="GO:0008289">
    <property type="term" value="F:lipid binding"/>
    <property type="evidence" value="ECO:0007669"/>
    <property type="project" value="UniProtKB-KW"/>
</dbReference>
<feature type="domain" description="SMP-LTD" evidence="21">
    <location>
        <begin position="1417"/>
        <end position="1617"/>
    </location>
</feature>
<dbReference type="SUPFAM" id="SSF53335">
    <property type="entry name" value="S-adenosyl-L-methionine-dependent methyltransferases"/>
    <property type="match status" value="1"/>
</dbReference>
<evidence type="ECO:0000256" key="13">
    <source>
        <dbReference type="ARBA" id="ARBA00023242"/>
    </source>
</evidence>
<proteinExistence type="inferred from homology"/>
<dbReference type="OrthoDB" id="6354873at2759"/>
<dbReference type="Pfam" id="PF10294">
    <property type="entry name" value="Methyltransf_16"/>
    <property type="match status" value="1"/>
</dbReference>
<dbReference type="Proteomes" id="UP000242875">
    <property type="component" value="Unassembled WGS sequence"/>
</dbReference>
<evidence type="ECO:0000256" key="8">
    <source>
        <dbReference type="ARBA" id="ARBA00022884"/>
    </source>
</evidence>
<dbReference type="InterPro" id="IPR046868">
    <property type="entry name" value="BAR_4"/>
</dbReference>
<feature type="region of interest" description="Disordered" evidence="16">
    <location>
        <begin position="2149"/>
        <end position="2191"/>
    </location>
</feature>
<dbReference type="GO" id="GO:0005730">
    <property type="term" value="C:nucleolus"/>
    <property type="evidence" value="ECO:0007669"/>
    <property type="project" value="TreeGrafter"/>
</dbReference>
<dbReference type="FunFam" id="3.30.70.330:FF:000059">
    <property type="entry name" value="splicing factor 3B subunit 4"/>
    <property type="match status" value="1"/>
</dbReference>
<evidence type="ECO:0000313" key="22">
    <source>
        <dbReference type="EMBL" id="OZJ04367.1"/>
    </source>
</evidence>
<dbReference type="SUPFAM" id="SSF54928">
    <property type="entry name" value="RNA-binding domain, RBD"/>
    <property type="match status" value="1"/>
</dbReference>
<dbReference type="InterPro" id="IPR046869">
    <property type="entry name" value="SLM1/RGC1-like_PH"/>
</dbReference>
<dbReference type="Gene3D" id="3.40.50.150">
    <property type="entry name" value="Vaccinia Virus protein VP39"/>
    <property type="match status" value="1"/>
</dbReference>
<dbReference type="GO" id="GO:0005686">
    <property type="term" value="C:U2 snRNP"/>
    <property type="evidence" value="ECO:0007669"/>
    <property type="project" value="TreeGrafter"/>
</dbReference>
<dbReference type="InterPro" id="IPR000008">
    <property type="entry name" value="C2_dom"/>
</dbReference>
<evidence type="ECO:0000256" key="17">
    <source>
        <dbReference type="SAM" id="Phobius"/>
    </source>
</evidence>
<evidence type="ECO:0000256" key="10">
    <source>
        <dbReference type="ARBA" id="ARBA00023121"/>
    </source>
</evidence>
<dbReference type="InterPro" id="IPR012677">
    <property type="entry name" value="Nucleotide-bd_a/b_plait_sf"/>
</dbReference>
<keyword evidence="13" id="KW-0539">Nucleus</keyword>
<dbReference type="GO" id="GO:0003723">
    <property type="term" value="F:RNA binding"/>
    <property type="evidence" value="ECO:0007669"/>
    <property type="project" value="UniProtKB-UniRule"/>
</dbReference>
<evidence type="ECO:0000256" key="4">
    <source>
        <dbReference type="ARBA" id="ARBA00022448"/>
    </source>
</evidence>
<dbReference type="CDD" id="cd12335">
    <property type="entry name" value="RRM2_SF3B4"/>
    <property type="match status" value="1"/>
</dbReference>
<keyword evidence="10" id="KW-0446">Lipid-binding</keyword>
<keyword evidence="12" id="KW-0508">mRNA splicing</keyword>
<dbReference type="Gene3D" id="2.30.29.30">
    <property type="entry name" value="Pleckstrin-homology domain (PH domain)/Phosphotyrosine-binding domain (PTB)"/>
    <property type="match status" value="1"/>
</dbReference>
<dbReference type="Gene3D" id="1.20.1270.60">
    <property type="entry name" value="Arfaptin homology (AH) domain/BAR domain"/>
    <property type="match status" value="1"/>
</dbReference>
<dbReference type="InterPro" id="IPR001849">
    <property type="entry name" value="PH_domain"/>
</dbReference>
<dbReference type="Pfam" id="PF25669">
    <property type="entry name" value="SMP_MUG190-like"/>
    <property type="match status" value="1"/>
</dbReference>
<feature type="transmembrane region" description="Helical" evidence="17">
    <location>
        <begin position="2531"/>
        <end position="2548"/>
    </location>
</feature>
<feature type="region of interest" description="Disordered" evidence="16">
    <location>
        <begin position="1109"/>
        <end position="1189"/>
    </location>
</feature>
<gene>
    <name evidence="22" type="ORF">BZG36_03203</name>
</gene>
<organism evidence="22 23">
    <name type="scientific">Bifiguratus adelaidae</name>
    <dbReference type="NCBI Taxonomy" id="1938954"/>
    <lineage>
        <taxon>Eukaryota</taxon>
        <taxon>Fungi</taxon>
        <taxon>Fungi incertae sedis</taxon>
        <taxon>Mucoromycota</taxon>
        <taxon>Mucoromycotina</taxon>
        <taxon>Endogonomycetes</taxon>
        <taxon>Endogonales</taxon>
        <taxon>Endogonales incertae sedis</taxon>
        <taxon>Bifiguratus</taxon>
    </lineage>
</organism>
<dbReference type="SUPFAM" id="SSF103657">
    <property type="entry name" value="BAR/IMD domain-like"/>
    <property type="match status" value="1"/>
</dbReference>
<feature type="transmembrane region" description="Helical" evidence="17">
    <location>
        <begin position="2371"/>
        <end position="2398"/>
    </location>
</feature>
<dbReference type="InterPro" id="IPR034159">
    <property type="entry name" value="SF3B4_RRM2"/>
</dbReference>
<comment type="similarity">
    <text evidence="3">Belongs to the SF3B4 family.</text>
</comment>
<feature type="region of interest" description="Disordered" evidence="16">
    <location>
        <begin position="2315"/>
        <end position="2340"/>
    </location>
</feature>
<evidence type="ECO:0000259" key="20">
    <source>
        <dbReference type="PROSITE" id="PS50102"/>
    </source>
</evidence>
<feature type="domain" description="PH" evidence="18">
    <location>
        <begin position="1003"/>
        <end position="1107"/>
    </location>
</feature>
<dbReference type="GO" id="GO:0016020">
    <property type="term" value="C:membrane"/>
    <property type="evidence" value="ECO:0007669"/>
    <property type="project" value="UniProtKB-SubCell"/>
</dbReference>
<dbReference type="PROSITE" id="PS51847">
    <property type="entry name" value="SMP"/>
    <property type="match status" value="1"/>
</dbReference>
<dbReference type="GO" id="GO:0008380">
    <property type="term" value="P:RNA splicing"/>
    <property type="evidence" value="ECO:0007669"/>
    <property type="project" value="UniProtKB-KW"/>
</dbReference>
<feature type="compositionally biased region" description="Basic and acidic residues" evidence="16">
    <location>
        <begin position="2149"/>
        <end position="2166"/>
    </location>
</feature>
<evidence type="ECO:0000256" key="16">
    <source>
        <dbReference type="SAM" id="MobiDB-lite"/>
    </source>
</evidence>
<dbReference type="SMART" id="SM00233">
    <property type="entry name" value="PH"/>
    <property type="match status" value="1"/>
</dbReference>
<feature type="region of interest" description="Disordered" evidence="16">
    <location>
        <begin position="665"/>
        <end position="693"/>
    </location>
</feature>
<dbReference type="SUPFAM" id="SSF50729">
    <property type="entry name" value="PH domain-like"/>
    <property type="match status" value="1"/>
</dbReference>
<keyword evidence="23" id="KW-1185">Reference proteome</keyword>
<dbReference type="SMART" id="SM00239">
    <property type="entry name" value="C2"/>
    <property type="match status" value="2"/>
</dbReference>
<feature type="compositionally biased region" description="Basic and acidic residues" evidence="16">
    <location>
        <begin position="2321"/>
        <end position="2340"/>
    </location>
</feature>
<dbReference type="GO" id="GO:0071011">
    <property type="term" value="C:precatalytic spliceosome"/>
    <property type="evidence" value="ECO:0007669"/>
    <property type="project" value="TreeGrafter"/>
</dbReference>
<evidence type="ECO:0000256" key="5">
    <source>
        <dbReference type="ARBA" id="ARBA00022664"/>
    </source>
</evidence>
<dbReference type="FunFam" id="3.30.70.330:FF:000121">
    <property type="entry name" value="Splicing factor 3b subunit 4"/>
    <property type="match status" value="1"/>
</dbReference>
<dbReference type="PANTHER" id="PTHR48030:SF3">
    <property type="entry name" value="SPLICING FACTOR 3B SUBUNIT 4"/>
    <property type="match status" value="1"/>
</dbReference>
<dbReference type="InterPro" id="IPR006694">
    <property type="entry name" value="Fatty_acid_hydroxylase"/>
</dbReference>
<dbReference type="SMART" id="SM00360">
    <property type="entry name" value="RRM"/>
    <property type="match status" value="2"/>
</dbReference>
<evidence type="ECO:0000256" key="15">
    <source>
        <dbReference type="PROSITE-ProRule" id="PRU00176"/>
    </source>
</evidence>
<dbReference type="EMBL" id="MVBO01000043">
    <property type="protein sequence ID" value="OZJ04367.1"/>
    <property type="molecule type" value="Genomic_DNA"/>
</dbReference>
<keyword evidence="17" id="KW-0812">Transmembrane</keyword>
<feature type="domain" description="C2" evidence="19">
    <location>
        <begin position="1616"/>
        <end position="1739"/>
    </location>
</feature>
<dbReference type="Pfam" id="PF20400">
    <property type="entry name" value="BAR_4"/>
    <property type="match status" value="1"/>
</dbReference>
<feature type="compositionally biased region" description="Low complexity" evidence="16">
    <location>
        <begin position="2233"/>
        <end position="2251"/>
    </location>
</feature>
<feature type="compositionally biased region" description="Polar residues" evidence="16">
    <location>
        <begin position="2252"/>
        <end position="2265"/>
    </location>
</feature>
<keyword evidence="5" id="KW-0507">mRNA processing</keyword>
<dbReference type="Pfam" id="PF20399">
    <property type="entry name" value="PH_20"/>
    <property type="match status" value="1"/>
</dbReference>
<dbReference type="GO" id="GO:0008610">
    <property type="term" value="P:lipid biosynthetic process"/>
    <property type="evidence" value="ECO:0007669"/>
    <property type="project" value="InterPro"/>
</dbReference>
<dbReference type="PROSITE" id="PS50003">
    <property type="entry name" value="PH_DOMAIN"/>
    <property type="match status" value="1"/>
</dbReference>
<keyword evidence="11 17" id="KW-0472">Membrane</keyword>
<evidence type="ECO:0000256" key="2">
    <source>
        <dbReference type="ARBA" id="ARBA00004370"/>
    </source>
</evidence>
<dbReference type="CDD" id="cd12334">
    <property type="entry name" value="RRM1_SF3B4"/>
    <property type="match status" value="1"/>
</dbReference>
<feature type="transmembrane region" description="Helical" evidence="17">
    <location>
        <begin position="2457"/>
        <end position="2476"/>
    </location>
</feature>
<feature type="domain" description="C2" evidence="19">
    <location>
        <begin position="1788"/>
        <end position="1914"/>
    </location>
</feature>
<dbReference type="GO" id="GO:0006869">
    <property type="term" value="P:lipid transport"/>
    <property type="evidence" value="ECO:0007669"/>
    <property type="project" value="UniProtKB-KW"/>
</dbReference>
<feature type="compositionally biased region" description="Polar residues" evidence="16">
    <location>
        <begin position="582"/>
        <end position="628"/>
    </location>
</feature>
<feature type="compositionally biased region" description="Low complexity" evidence="16">
    <location>
        <begin position="1310"/>
        <end position="1322"/>
    </location>
</feature>
<name>A0A261Y169_9FUNG</name>
<keyword evidence="8 15" id="KW-0694">RNA-binding</keyword>
<keyword evidence="7" id="KW-0677">Repeat</keyword>
<dbReference type="InterPro" id="IPR000504">
    <property type="entry name" value="RRM_dom"/>
</dbReference>
<evidence type="ECO:0000256" key="11">
    <source>
        <dbReference type="ARBA" id="ARBA00023136"/>
    </source>
</evidence>
<evidence type="ECO:0000259" key="19">
    <source>
        <dbReference type="PROSITE" id="PS50004"/>
    </source>
</evidence>
<dbReference type="GO" id="GO:0048026">
    <property type="term" value="P:positive regulation of mRNA splicing, via spliceosome"/>
    <property type="evidence" value="ECO:0007669"/>
    <property type="project" value="TreeGrafter"/>
</dbReference>
<dbReference type="InterPro" id="IPR034158">
    <property type="entry name" value="SF3B4_RRM1"/>
</dbReference>
<dbReference type="Gene3D" id="2.60.40.150">
    <property type="entry name" value="C2 domain"/>
    <property type="match status" value="2"/>
</dbReference>
<evidence type="ECO:0000313" key="23">
    <source>
        <dbReference type="Proteomes" id="UP000242875"/>
    </source>
</evidence>
<dbReference type="Pfam" id="PF04116">
    <property type="entry name" value="FA_hydroxylase"/>
    <property type="match status" value="1"/>
</dbReference>
<feature type="domain" description="RRM" evidence="20">
    <location>
        <begin position="96"/>
        <end position="175"/>
    </location>
</feature>
<feature type="compositionally biased region" description="Polar residues" evidence="16">
    <location>
        <begin position="2210"/>
        <end position="2219"/>
    </location>
</feature>
<evidence type="ECO:0000256" key="3">
    <source>
        <dbReference type="ARBA" id="ARBA00008363"/>
    </source>
</evidence>
<evidence type="ECO:0000256" key="7">
    <source>
        <dbReference type="ARBA" id="ARBA00022737"/>
    </source>
</evidence>
<feature type="domain" description="RRM" evidence="20">
    <location>
        <begin position="9"/>
        <end position="87"/>
    </location>
</feature>
<dbReference type="InterPro" id="IPR029063">
    <property type="entry name" value="SAM-dependent_MTases_sf"/>
</dbReference>
<dbReference type="InterPro" id="IPR052084">
    <property type="entry name" value="SF3B4_spliceosome_assoc"/>
</dbReference>
<dbReference type="GO" id="GO:0005506">
    <property type="term" value="F:iron ion binding"/>
    <property type="evidence" value="ECO:0007669"/>
    <property type="project" value="InterPro"/>
</dbReference>
<feature type="region of interest" description="Disordered" evidence="16">
    <location>
        <begin position="553"/>
        <end position="647"/>
    </location>
</feature>
<protein>
    <recommendedName>
        <fullName evidence="14">Splicing factor 3B subunit 4</fullName>
    </recommendedName>
</protein>
<accession>A0A261Y169</accession>
<dbReference type="Pfam" id="PF00168">
    <property type="entry name" value="C2"/>
    <property type="match status" value="2"/>
</dbReference>
<dbReference type="Gene3D" id="3.30.70.330">
    <property type="match status" value="2"/>
</dbReference>
<dbReference type="PROSITE" id="PS50004">
    <property type="entry name" value="C2"/>
    <property type="match status" value="2"/>
</dbReference>
<dbReference type="InterPro" id="IPR027267">
    <property type="entry name" value="AH/BAR_dom_sf"/>
</dbReference>
<feature type="compositionally biased region" description="Low complexity" evidence="16">
    <location>
        <begin position="1778"/>
        <end position="1791"/>
    </location>
</feature>
<dbReference type="CDD" id="cd21676">
    <property type="entry name" value="SMP_Mug190"/>
    <property type="match status" value="1"/>
</dbReference>
<reference evidence="22 23" key="1">
    <citation type="journal article" date="2017" name="Mycologia">
        <title>Bifiguratus adelaidae, gen. et sp. nov., a new member of Mucoromycotina in endophytic and soil-dwelling habitats.</title>
        <authorList>
            <person name="Torres-Cruz T.J."/>
            <person name="Billingsley Tobias T.L."/>
            <person name="Almatruk M."/>
            <person name="Hesse C."/>
            <person name="Kuske C.R."/>
            <person name="Desiro A."/>
            <person name="Benucci G.M."/>
            <person name="Bonito G."/>
            <person name="Stajich J.E."/>
            <person name="Dunlap C."/>
            <person name="Arnold A.E."/>
            <person name="Porras-Alfaro A."/>
        </authorList>
    </citation>
    <scope>NUCLEOTIDE SEQUENCE [LARGE SCALE GENOMIC DNA]</scope>
    <source>
        <strain evidence="22 23">AZ0501</strain>
    </source>
</reference>
<dbReference type="GO" id="GO:0016491">
    <property type="term" value="F:oxidoreductase activity"/>
    <property type="evidence" value="ECO:0007669"/>
    <property type="project" value="InterPro"/>
</dbReference>
<dbReference type="PANTHER" id="PTHR48030">
    <property type="entry name" value="SPLICING FACTOR 3B SUBUNIT 4"/>
    <property type="match status" value="1"/>
</dbReference>
<sequence>MAQERNQEATVYIGNLEERCTEALVWELMLQAGPVVNVHLPKDRVTQMHQGYGFCEFASEEDADYAMRIMNQIKLYGKPIRVNKASSDKKNMDVGASLFIGNLDPDVDEKLLYDTFSAFGVIVQTPKVARDPDTGASKGYGFVSFDNFDSSDAAIDAMNGQYLMNKQITLQYAYKKDGKGERHGSAAERLLAAQAKKNNTLPNMMFGGVPPPPPPGMPPAVPGNVPVYNPAAGGAYPPPPPPPFMYNNPGVVWTIQTDLADDIYLSPVWVDVSVVSAITNQEYDGVVIGGQTEVRELLYHPSTGGYCNAELTITKRPPDGSNSIKILFHPKHDDAADHESDAWFGNYIGCESAPWILPIWSSPITLLQASKKPDKVSTISRLRQCERHLGKGRDRLIVTEDSSESIARHVWDCGVYMCFFFQLLKQGHKFADISFTSQSTVIELGNGTGIGGICCARTFGCATWLTDLSDALELLHQNVGQSGPQKARPQIVELDWNNPAGASASLPSKVDYILLSDVLYNSGSHDILLDTLDHLSNRGTRVLLAYKERHEEEQKGYPYSRLSNMLGDSKSTSGRFTEHFDMSTSSEDTTSGAQPYQQQHSRTKSSTLPRSQKFQTENSPVSENSGSDQPLRRALSTGHAQRNAPRYQPVQISQAIDPLAPKSTHVYQASRNDTSSRHPVSTVIPNESKPAGVANRNNLNMGKSEPPPLFIPPGKRSNNLVRSTSTVQAQPVGIDPVSVLTARLDSWKSLIRVLIEYFEEIDQVEAQTGRNYLKIACIIQTPLAEGNGQFLERGGVQDLYSAFSVGTKNVSKDHVEFAQFIENRILHGLTRMKKDIKDRIRDMTNDESIDTSRLYKEIETSRKRFSDLQRLCTHSQAYLGAVSDKNDPWLMNNVVTAQVEKQIREENRLQAAMLKLQQDVKNFECTIVESLKSILQTFYDWRAKDLYNYKENGAQVFGALQNLQPDTEWRAFITKNHQKLVDERAMFRPIDGAHPLAAHPMVLTVKAGKLERQGTVLKGWSDHFYVLTPAGYLHEFRNPEDIADPTLSLFIPGSTVTIPPKYQGTTNHFELRANSNGVFGREKSFLFRSVGQQDARGWIAVLTEFSRRQFGPPRQVPSGPQTPTTPLPPQGDEKTEQEQEYFPQAMYPPQNYESRNIDDQETQQPQVQPAATDMLRSGSNDSHSSGRGRVTFAENPVSRLSDEPLHDCPAPYNGVALEAEGAKDSQQNSNDSKDSAYISSENSANNSLVLGQASAEIVSPQPHYVYSPIHTDAYEPKSRGMSASELVKQAYLASQEEALTSTIRQADAGAAAAGQGQTAKTQETTDKDNAKARPTVPTLFTPTELSGHYARHTVRVTIVVGVLCFIMGKLGFVMLPAALVTLGAVVWGFDRFFRIEGKHVEWGHVSRNIAEDTIAGPAEKAEWLNTIVAQMWPSLDPLIFSPIRDLLEDALMDALRNYKAPVESAIITDFDLGSQPPRIMNLRIIPNLADETEDVFCGEANFIWQTQPASFKDRRMVTAPNILADIKILGTVIPCRSEVVSVEGRMKFRVKTLPHGPFFESARISFVKAPKFETAVRPLSRRLNVMHIPVVKHLIEKAINDFWLNWTYPKYVTVDLRSFLRGEAEEADIRAVGVIKADISQAANLISFTKSAASVYASVSRADEGVRTSAFTRTSKNLGDPVWNETLYRVVDENDVLDNEQIEVTVWCRIRGNSAPKRVGRVLVPISNIVSESKGNKFIIDDSGPNWHYLMGATGPAPPSICFKLSYHPCISPESNQGSASGGSSKAVASSNALGPSPLSEPVAGILRVEVLQATSLNMVSLYTAEKFDPDALPNPHASLYINDVFSLKTRVKTRTSAPHWHRSIEQFVPNLKESTLRVLVKDSQHFDHDPVIGMVYVVLADVLPGCSSQDLQLRRWFTLRHGVGSGKIQLSIRFKPVSIALPKELMGFGVGTCEVSGVVLNQLGSSVFADVSRIRSSLFLSPAPARERKLRKPDGVYPQEGVLGFSPARCADALFPVYQRQRTHLVIRVYRRSKALRKTTTLAIGRLPLKELADSDEWTDCVLTLYSVHTRDEEKRGSISSSLYPSNFDIGDMDEIASMETYGSLDDQGIFGQATLRVRFVPGFSSVFETDSKMRRELKGVLSFGSKPADRGIKDAKTDEEKDMLGFENGNGEDREEDDDSDEASSYLYSPNSPIRKIAHWATGRLSPARQTRTGNSDVDSDHLVDPPAVPTASSSLTTSHLSTGSRTSSNIPVSPTLQVPSTTPKHHRSSSESKGIIPKLSLSIPHQTKGASAVPLNKSDSVKDIFLSVPSSAGVETQDASKHKDPETDSKGSGHSKTAIDRLKHAKDKLKQVLLKTTSLLGRDNDLRIILSIFVLVTLGGSLFYLSFAAGSYFFVFDRDQMNHPKFLKNQVQLEIQTAMSAMPGFSLLTVPWFYGEVKGYSRLYEDPNKYGIAYMILTISLFLFFTDFGIYWIHRWLHLPMVYKRLHKPHHKWVVPTPFASHAFHPMDGYLQSVPYHLFVYLIPMQKYLYIALFIFVNCWTVMIHDGNYLLRSKIINSCAHHAVHHLYFNYNYGQYFTLWDRIGGSYRQPTEEQYDAQQRADRKVWKHQASEAESIEAKALGKKID</sequence>
<evidence type="ECO:0000256" key="12">
    <source>
        <dbReference type="ARBA" id="ARBA00023187"/>
    </source>
</evidence>
<keyword evidence="9" id="KW-0445">Lipid transport</keyword>
<keyword evidence="4" id="KW-0813">Transport</keyword>
<evidence type="ECO:0000259" key="21">
    <source>
        <dbReference type="PROSITE" id="PS51847"/>
    </source>
</evidence>
<dbReference type="InterPro" id="IPR019410">
    <property type="entry name" value="Methyltransf_16"/>
</dbReference>
<feature type="compositionally biased region" description="Acidic residues" evidence="16">
    <location>
        <begin position="2175"/>
        <end position="2184"/>
    </location>
</feature>
<evidence type="ECO:0000256" key="6">
    <source>
        <dbReference type="ARBA" id="ARBA00022728"/>
    </source>
</evidence>
<feature type="region of interest" description="Disordered" evidence="16">
    <location>
        <begin position="1774"/>
        <end position="1793"/>
    </location>
</feature>
<dbReference type="InterPro" id="IPR035979">
    <property type="entry name" value="RBD_domain_sf"/>
</dbReference>
<dbReference type="Pfam" id="PF00076">
    <property type="entry name" value="RRM_1"/>
    <property type="match status" value="2"/>
</dbReference>
<dbReference type="PROSITE" id="PS50102">
    <property type="entry name" value="RRM"/>
    <property type="match status" value="2"/>
</dbReference>
<dbReference type="GO" id="GO:0006397">
    <property type="term" value="P:mRNA processing"/>
    <property type="evidence" value="ECO:0007669"/>
    <property type="project" value="UniProtKB-KW"/>
</dbReference>
<evidence type="ECO:0000256" key="9">
    <source>
        <dbReference type="ARBA" id="ARBA00023055"/>
    </source>
</evidence>
<keyword evidence="17" id="KW-1133">Transmembrane helix</keyword>
<dbReference type="InterPro" id="IPR011993">
    <property type="entry name" value="PH-like_dom_sf"/>
</dbReference>
<evidence type="ECO:0000256" key="1">
    <source>
        <dbReference type="ARBA" id="ARBA00004123"/>
    </source>
</evidence>
<comment type="caution">
    <text evidence="22">The sequence shown here is derived from an EMBL/GenBank/DDBJ whole genome shotgun (WGS) entry which is preliminary data.</text>
</comment>
<dbReference type="InterPro" id="IPR035892">
    <property type="entry name" value="C2_domain_sf"/>
</dbReference>
<feature type="region of interest" description="Disordered" evidence="16">
    <location>
        <begin position="1310"/>
        <end position="1337"/>
    </location>
</feature>